<comment type="caution">
    <text evidence="2">The sequence shown here is derived from an EMBL/GenBank/DDBJ whole genome shotgun (WGS) entry which is preliminary data.</text>
</comment>
<dbReference type="Pfam" id="PF08402">
    <property type="entry name" value="TOBE_2"/>
    <property type="match status" value="1"/>
</dbReference>
<dbReference type="GO" id="GO:0022857">
    <property type="term" value="F:transmembrane transporter activity"/>
    <property type="evidence" value="ECO:0007669"/>
    <property type="project" value="InterPro"/>
</dbReference>
<dbReference type="GO" id="GO:0043190">
    <property type="term" value="C:ATP-binding cassette (ABC) transporter complex"/>
    <property type="evidence" value="ECO:0007669"/>
    <property type="project" value="InterPro"/>
</dbReference>
<dbReference type="AlphaFoldDB" id="X1VX37"/>
<sequence>VEMIYQGDFIETKICLDQTGGLITSYLNSRLGRETQFSPGEEVLVHWSPESSNILIG</sequence>
<organism evidence="2">
    <name type="scientific">marine sediment metagenome</name>
    <dbReference type="NCBI Taxonomy" id="412755"/>
    <lineage>
        <taxon>unclassified sequences</taxon>
        <taxon>metagenomes</taxon>
        <taxon>ecological metagenomes</taxon>
    </lineage>
</organism>
<protein>
    <recommendedName>
        <fullName evidence="1">Transport-associated OB type 2 domain-containing protein</fullName>
    </recommendedName>
</protein>
<feature type="domain" description="Transport-associated OB type 2" evidence="1">
    <location>
        <begin position="2"/>
        <end position="51"/>
    </location>
</feature>
<accession>X1VX37</accession>
<evidence type="ECO:0000313" key="2">
    <source>
        <dbReference type="EMBL" id="GAJ23376.1"/>
    </source>
</evidence>
<name>X1VX37_9ZZZZ</name>
<dbReference type="InterPro" id="IPR013611">
    <property type="entry name" value="Transp-assoc_OB_typ2"/>
</dbReference>
<gene>
    <name evidence="2" type="ORF">S12H4_57502</name>
</gene>
<reference evidence="2" key="1">
    <citation type="journal article" date="2014" name="Front. Microbiol.">
        <title>High frequency of phylogenetically diverse reductive dehalogenase-homologous genes in deep subseafloor sedimentary metagenomes.</title>
        <authorList>
            <person name="Kawai M."/>
            <person name="Futagami T."/>
            <person name="Toyoda A."/>
            <person name="Takaki Y."/>
            <person name="Nishi S."/>
            <person name="Hori S."/>
            <person name="Arai W."/>
            <person name="Tsubouchi T."/>
            <person name="Morono Y."/>
            <person name="Uchiyama I."/>
            <person name="Ito T."/>
            <person name="Fujiyama A."/>
            <person name="Inagaki F."/>
            <person name="Takami H."/>
        </authorList>
    </citation>
    <scope>NUCLEOTIDE SEQUENCE</scope>
    <source>
        <strain evidence="2">Expedition CK06-06</strain>
    </source>
</reference>
<dbReference type="GO" id="GO:0005524">
    <property type="term" value="F:ATP binding"/>
    <property type="evidence" value="ECO:0007669"/>
    <property type="project" value="InterPro"/>
</dbReference>
<feature type="non-terminal residue" evidence="2">
    <location>
        <position position="1"/>
    </location>
</feature>
<evidence type="ECO:0000259" key="1">
    <source>
        <dbReference type="Pfam" id="PF08402"/>
    </source>
</evidence>
<dbReference type="EMBL" id="BARW01037205">
    <property type="protein sequence ID" value="GAJ23376.1"/>
    <property type="molecule type" value="Genomic_DNA"/>
</dbReference>
<proteinExistence type="predicted"/>